<reference evidence="59 60" key="6">
    <citation type="submission" date="2018-08" db="EMBL/GenBank/DDBJ databases">
        <authorList>
            <consortium name="Pathogen Informatics"/>
        </authorList>
    </citation>
    <scope>NUCLEOTIDE SEQUENCE [LARGE SCALE GENOMIC DNA]</scope>
    <source>
        <strain evidence="16 47">4300STDY6470422</strain>
        <strain evidence="40 71">5012STDY7312589</strain>
        <strain evidence="32 59">EuSCAPE_AT002</strain>
        <strain evidence="33 66">EuSCAPE_AT029</strain>
        <strain evidence="28 63">EuSCAPE_GR003</strain>
        <strain evidence="29 65">EuSCAPE_GR114</strain>
        <strain evidence="35 60">EuSCAPE_HU047</strain>
        <strain evidence="34 61">EuSCAPE_IT093</strain>
        <strain evidence="31 62">EuSCAPE_TR125</strain>
        <strain evidence="30 64">EuSCAPE_UK014</strain>
        <strain evidence="11">K480</strain>
        <strain evidence="41">k480</strain>
        <strain evidence="39 69">NCTC13635</strain>
    </source>
</reference>
<evidence type="ECO:0000313" key="70">
    <source>
        <dbReference type="Proteomes" id="UP000283322"/>
    </source>
</evidence>
<dbReference type="EMBL" id="UGLU01000001">
    <property type="protein sequence ID" value="STU51121.1"/>
    <property type="molecule type" value="Genomic_DNA"/>
</dbReference>
<dbReference type="Proteomes" id="UP000255099">
    <property type="component" value="Unassembled WGS sequence"/>
</dbReference>
<dbReference type="Proteomes" id="UP000254340">
    <property type="component" value="Unassembled WGS sequence"/>
</dbReference>
<evidence type="ECO:0000313" key="43">
    <source>
        <dbReference type="Proteomes" id="UP000250675"/>
    </source>
</evidence>
<protein>
    <submittedName>
        <fullName evidence="32">Uncharacterized protein</fullName>
    </submittedName>
</protein>
<gene>
    <name evidence="38" type="ORF">BANRA_03909</name>
    <name evidence="9" type="ORF">BL124_00010060</name>
    <name evidence="6" type="ORF">CP554_20235</name>
    <name evidence="7" type="ORF">DM078_08150</name>
    <name evidence="8" type="ORF">DW286_14645</name>
    <name evidence="36" type="ORF">E1814_22650</name>
    <name evidence="10" type="ORF">EAO17_27265</name>
    <name evidence="4" type="ORF">FME62_17660</name>
    <name evidence="37" type="ORF">FXN67_09235</name>
    <name evidence="2" type="ORF">GJJ01_13675</name>
    <name evidence="3" type="ORF">GJJ18_10010</name>
    <name evidence="5" type="ORF">GNF00_24925</name>
    <name evidence="26" type="ORF">NCTC11679_02805</name>
    <name evidence="18" type="ORF">NCTC13443_03788</name>
    <name evidence="14" type="ORF">NCTC13465_01798</name>
    <name evidence="39" type="ORF">NCTC13635_00428</name>
    <name evidence="25" type="ORF">NCTC204_05516</name>
    <name evidence="21" type="ORF">NCTC5047_00516</name>
    <name evidence="23" type="ORF">NCTC5051_02713</name>
    <name evidence="22" type="ORF">NCTC5052_01587</name>
    <name evidence="24" type="ORF">NCTC5053_00819</name>
    <name evidence="20" type="ORF">NCTC8849_03021</name>
    <name evidence="13" type="ORF">NCTC9128_07322</name>
    <name evidence="17" type="ORF">NCTC9140_04353</name>
    <name evidence="12" type="ORF">NCTC9601_02752</name>
    <name evidence="27" type="ORF">NCTC9617_00772</name>
    <name evidence="19" type="ORF">NCTC9637_03652</name>
    <name evidence="15" type="ORF">NCTC9645_06123</name>
    <name evidence="40" type="ORF">SAMEA104567804_00927</name>
    <name evidence="11" type="ORF">SAMEA2273558_00499</name>
    <name evidence="32" type="ORF">SAMEA3499874_01843</name>
    <name evidence="33" type="ORF">SAMEA3499901_04404</name>
    <name evidence="34" type="ORF">SAMEA3515122_01353</name>
    <name evidence="35" type="ORF">SAMEA3538828_02796</name>
    <name evidence="28" type="ORF">SAMEA3649591_03228</name>
    <name evidence="29" type="ORF">SAMEA3649733_02124</name>
    <name evidence="30" type="ORF">SAMEA3720909_03009</name>
    <name evidence="31" type="ORF">SAMEA3729652_00071</name>
    <name evidence="16" type="ORF">SAMEA4364603_02421</name>
</gene>
<evidence type="ECO:0000313" key="22">
    <source>
        <dbReference type="EMBL" id="STT93197.1"/>
    </source>
</evidence>
<reference evidence="5 76" key="14">
    <citation type="submission" date="2019-11" db="EMBL/GenBank/DDBJ databases">
        <title>Emergence of a novel subclone of carbapenem-resistant Klebsiella pneumoniae ST11 with enhanced virulence and transmissibility: a molecular epidemiological, clinical, genomic study.</title>
        <authorList>
            <person name="Zhou K."/>
        </authorList>
    </citation>
    <scope>NUCLEOTIDE SEQUENCE [LARGE SCALE GENOMIC DNA]</scope>
    <source>
        <strain evidence="5 76">KP_38044</strain>
    </source>
</reference>
<evidence type="ECO:0000313" key="63">
    <source>
        <dbReference type="Proteomes" id="UP000258905"/>
    </source>
</evidence>
<dbReference type="EMBL" id="UGLJ01000002">
    <property type="protein sequence ID" value="STT93197.1"/>
    <property type="molecule type" value="Genomic_DNA"/>
</dbReference>
<dbReference type="EMBL" id="SMTN01000031">
    <property type="protein sequence ID" value="TDJ94379.1"/>
    <property type="molecule type" value="Genomic_DNA"/>
</dbReference>
<dbReference type="EMBL" id="UGNC01000004">
    <property type="protein sequence ID" value="STW39250.1"/>
    <property type="molecule type" value="Genomic_DNA"/>
</dbReference>
<evidence type="ECO:0000313" key="6">
    <source>
        <dbReference type="EMBL" id="PVU60880.1"/>
    </source>
</evidence>
<dbReference type="EMBL" id="UGLH01000004">
    <property type="protein sequence ID" value="STT72832.1"/>
    <property type="molecule type" value="Genomic_DNA"/>
</dbReference>
<evidence type="ECO:0000313" key="20">
    <source>
        <dbReference type="EMBL" id="STT54434.1"/>
    </source>
</evidence>
<reference evidence="2 74" key="15">
    <citation type="submission" date="2019-11" db="EMBL/GenBank/DDBJ databases">
        <title>Molecular typing, antibiotic resistance determination and virulence profiling for 36 multidrug-resistant clinical Klebsiella pneumoniae isolates using second- and third-generation sequencing.</title>
        <authorList>
            <person name="Shelenkov A."/>
            <person name="Mikhaylova Y."/>
            <person name="Yanushevich Y."/>
            <person name="Samoilov A."/>
            <person name="Petrova L."/>
            <person name="Fomina V."/>
            <person name="Gusarov V."/>
            <person name="Zamyatin M."/>
            <person name="Shagin D."/>
        </authorList>
    </citation>
    <scope>NUCLEOTIDE SEQUENCE [LARGE SCALE GENOMIC DNA]</scope>
    <source>
        <strain evidence="3">CriePir115</strain>
        <strain evidence="2 74">CriePir226</strain>
    </source>
</reference>
<evidence type="ECO:0000313" key="48">
    <source>
        <dbReference type="Proteomes" id="UP000254103"/>
    </source>
</evidence>
<evidence type="ECO:0000313" key="34">
    <source>
        <dbReference type="EMBL" id="SYH28871.1"/>
    </source>
</evidence>
<dbReference type="Proteomes" id="UP000258905">
    <property type="component" value="Unassembled WGS sequence"/>
</dbReference>
<dbReference type="EMBL" id="MPYG04000075">
    <property type="protein sequence ID" value="ROG98973.1"/>
    <property type="molecule type" value="Genomic_DNA"/>
</dbReference>
<evidence type="ECO:0000313" key="21">
    <source>
        <dbReference type="EMBL" id="STT72832.1"/>
    </source>
</evidence>
<evidence type="ECO:0000313" key="23">
    <source>
        <dbReference type="EMBL" id="STU51121.1"/>
    </source>
</evidence>
<evidence type="ECO:0000313" key="57">
    <source>
        <dbReference type="Proteomes" id="UP000255239"/>
    </source>
</evidence>
<evidence type="ECO:0000313" key="12">
    <source>
        <dbReference type="EMBL" id="SPX55571.1"/>
    </source>
</evidence>
<dbReference type="EMBL" id="UKUT01000002">
    <property type="protein sequence ID" value="SYH28871.1"/>
    <property type="molecule type" value="Genomic_DNA"/>
</dbReference>
<dbReference type="Proteomes" id="UP000254103">
    <property type="component" value="Unassembled WGS sequence"/>
</dbReference>
<reference evidence="7" key="5">
    <citation type="submission" date="2018-08" db="EMBL/GenBank/DDBJ databases">
        <title>Klebsiella pneumoniae genome sequencing and assembly.</title>
        <authorList>
            <person name="Martins R.C.R."/>
            <person name="Perdigao-Neto L.V."/>
            <person name="Costa S.F."/>
            <person name="Levin A.S.S."/>
        </authorList>
    </citation>
    <scope>NUCLEOTIDE SEQUENCE</scope>
    <source>
        <strain evidence="7">BC_5001</strain>
    </source>
</reference>
<dbReference type="Proteomes" id="UP000322977">
    <property type="component" value="Unassembled WGS sequence"/>
</dbReference>
<dbReference type="Proteomes" id="UP000254657">
    <property type="component" value="Unassembled WGS sequence"/>
</dbReference>
<evidence type="ECO:0000313" key="42">
    <source>
        <dbReference type="Proteomes" id="UP000245817"/>
    </source>
</evidence>
<dbReference type="Proteomes" id="UP000255192">
    <property type="component" value="Unassembled WGS sequence"/>
</dbReference>
<dbReference type="Proteomes" id="UP000255239">
    <property type="component" value="Unassembled WGS sequence"/>
</dbReference>
<evidence type="ECO:0000313" key="58">
    <source>
        <dbReference type="Proteomes" id="UP000255518"/>
    </source>
</evidence>
<dbReference type="EMBL" id="QOHW01000004">
    <property type="protein sequence ID" value="RBZ24450.1"/>
    <property type="molecule type" value="Genomic_DNA"/>
</dbReference>
<dbReference type="EMBL" id="UGKQ01000007">
    <property type="protein sequence ID" value="STS82602.1"/>
    <property type="molecule type" value="Genomic_DNA"/>
</dbReference>
<dbReference type="Proteomes" id="UP000255167">
    <property type="component" value="Unassembled WGS sequence"/>
</dbReference>
<dbReference type="Proteomes" id="UP000294951">
    <property type="component" value="Unassembled WGS sequence"/>
</dbReference>
<dbReference type="EMBL" id="UGLC01000002">
    <property type="protein sequence ID" value="STT54434.1"/>
    <property type="molecule type" value="Genomic_DNA"/>
</dbReference>
<evidence type="ECO:0000313" key="44">
    <source>
        <dbReference type="Proteomes" id="UP000251088"/>
    </source>
</evidence>
<dbReference type="EMBL" id="VSSY01000006">
    <property type="protein sequence ID" value="TYL79982.1"/>
    <property type="molecule type" value="Genomic_DNA"/>
</dbReference>
<dbReference type="Proteomes" id="UP000259975">
    <property type="component" value="Unassembled WGS sequence"/>
</dbReference>
<evidence type="ECO:0000313" key="9">
    <source>
        <dbReference type="EMBL" id="ROG98973.1"/>
    </source>
</evidence>
<dbReference type="EMBL" id="UGMN01000004">
    <property type="protein sequence ID" value="STU85117.1"/>
    <property type="molecule type" value="Genomic_DNA"/>
</dbReference>
<reference evidence="10 68" key="10">
    <citation type="journal article" date="2019" name="Antimicrob. Agents Chemother.">
        <title>Applying Rapid Whole Genome Sequencing to Predict Phenotypic Antimicrobial Susceptibility Testing Results Among Carbapenem-Resistant Klebsiella pneumoniae Clinical Isolates.</title>
        <authorList>
            <person name="Tamma P.D."/>
            <person name="Fan Y."/>
            <person name="Bergman Y."/>
            <person name="Pertea G."/>
            <person name="Kazmi A."/>
            <person name="Lewis S."/>
            <person name="Carroll K.C."/>
            <person name="Schatz M.C."/>
            <person name="Timp W."/>
            <person name="Simner P.J."/>
        </authorList>
    </citation>
    <scope>NUCLEOTIDE SEQUENCE [LARGE SCALE GENOMIC DNA]</scope>
    <source>
        <strain evidence="10 68">KLPN_104</strain>
    </source>
</reference>
<dbReference type="Proteomes" id="UP000250675">
    <property type="component" value="Unassembled WGS sequence"/>
</dbReference>
<evidence type="ECO:0000313" key="5">
    <source>
        <dbReference type="EMBL" id="MUA43090.1"/>
    </source>
</evidence>
<evidence type="ECO:0000313" key="2">
    <source>
        <dbReference type="EMBL" id="MRJ97006.1"/>
    </source>
</evidence>
<dbReference type="EMBL" id="WJWF01000007">
    <property type="protein sequence ID" value="MRL35761.1"/>
    <property type="molecule type" value="Genomic_DNA"/>
</dbReference>
<evidence type="ECO:0000313" key="64">
    <source>
        <dbReference type="Proteomes" id="UP000259364"/>
    </source>
</evidence>
<evidence type="ECO:0000313" key="14">
    <source>
        <dbReference type="EMBL" id="SQC43317.1"/>
    </source>
</evidence>
<proteinExistence type="predicted"/>
<dbReference type="EMBL" id="UGMG01000001">
    <property type="protein sequence ID" value="STV62894.1"/>
    <property type="molecule type" value="Genomic_DNA"/>
</dbReference>
<reference evidence="4 75" key="12">
    <citation type="submission" date="2019-07" db="EMBL/GenBank/DDBJ databases">
        <title>Genome sequence of OXA-232-producing Klebsiella pneumoniae ST23 from septicemic neonate.</title>
        <authorList>
            <person name="Mukherjee S."/>
            <person name="Naha S."/>
            <person name="Bhadury P."/>
            <person name="Basu S."/>
        </authorList>
    </citation>
    <scope>NUCLEOTIDE SEQUENCE [LARGE SCALE GENOMIC DNA]</scope>
    <source>
        <strain evidence="4 75">EN5275</strain>
    </source>
</reference>
<dbReference type="Proteomes" id="UP000283322">
    <property type="component" value="Unassembled WGS sequence"/>
</dbReference>
<dbReference type="Proteomes" id="UP000077826">
    <property type="component" value="Unassembled WGS sequence"/>
</dbReference>
<evidence type="ECO:0000313" key="41">
    <source>
        <dbReference type="Proteomes" id="UP000077826"/>
    </source>
</evidence>
<evidence type="ECO:0000313" key="33">
    <source>
        <dbReference type="EMBL" id="SXN33348.1"/>
    </source>
</evidence>
<dbReference type="EMBL" id="VINI01000014">
    <property type="protein sequence ID" value="MSS32589.1"/>
    <property type="molecule type" value="Genomic_DNA"/>
</dbReference>
<reference evidence="36 72" key="11">
    <citation type="submission" date="2019-03" db="EMBL/GenBank/DDBJ databases">
        <title>Multidrug-Resistant Klebsiella pneumoniae Clinical Bloodstream Isolates in Shanghai, China.</title>
        <authorList>
            <person name="Wang S."/>
        </authorList>
    </citation>
    <scope>NUCLEOTIDE SEQUENCE [LARGE SCALE GENOMIC DNA]</scope>
    <source>
        <strain evidence="36 72">RJ1071</strain>
    </source>
</reference>
<reference evidence="10" key="8">
    <citation type="submission" date="2018-10" db="EMBL/GenBank/DDBJ databases">
        <authorList>
            <person name="Fan Y."/>
            <person name="Timp W."/>
            <person name="Bergman Y."/>
            <person name="Tamma P."/>
            <person name="Simner P."/>
        </authorList>
    </citation>
    <scope>NUCLEOTIDE SEQUENCE</scope>
    <source>
        <strain evidence="10">KLPN_104</strain>
    </source>
</reference>
<evidence type="ECO:0000313" key="3">
    <source>
        <dbReference type="EMBL" id="MRL35761.1"/>
    </source>
</evidence>
<dbReference type="EMBL" id="QRCF01000014">
    <property type="protein sequence ID" value="RDT91104.1"/>
    <property type="molecule type" value="Genomic_DNA"/>
</dbReference>
<dbReference type="Proteomes" id="UP000468995">
    <property type="component" value="Unassembled WGS sequence"/>
</dbReference>
<evidence type="ECO:0000313" key="54">
    <source>
        <dbReference type="Proteomes" id="UP000255099"/>
    </source>
</evidence>
<feature type="transmembrane region" description="Helical" evidence="1">
    <location>
        <begin position="7"/>
        <end position="31"/>
    </location>
</feature>
<dbReference type="EMBL" id="UASN01000020">
    <property type="protein sequence ID" value="SPX55571.1"/>
    <property type="molecule type" value="Genomic_DNA"/>
</dbReference>
<organism evidence="32 59">
    <name type="scientific">Klebsiella pneumoniae</name>
    <dbReference type="NCBI Taxonomy" id="573"/>
    <lineage>
        <taxon>Bacteria</taxon>
        <taxon>Pseudomonadati</taxon>
        <taxon>Pseudomonadota</taxon>
        <taxon>Gammaproteobacteria</taxon>
        <taxon>Enterobacterales</taxon>
        <taxon>Enterobacteriaceae</taxon>
        <taxon>Klebsiella/Raoultella group</taxon>
        <taxon>Klebsiella</taxon>
        <taxon>Klebsiella pneumoniae complex</taxon>
    </lineage>
</organism>
<dbReference type="EMBL" id="UKAW01000004">
    <property type="protein sequence ID" value="SXG13956.1"/>
    <property type="molecule type" value="Genomic_DNA"/>
</dbReference>
<evidence type="ECO:0000313" key="76">
    <source>
        <dbReference type="Proteomes" id="UP000485085"/>
    </source>
</evidence>
<dbReference type="Proteomes" id="UP000282433">
    <property type="component" value="Chromosome"/>
</dbReference>
<evidence type="ECO:0000313" key="38">
    <source>
        <dbReference type="EMBL" id="VCV79219.1"/>
    </source>
</evidence>
<dbReference type="Proteomes" id="UP000251123">
    <property type="component" value="Unassembled WGS sequence"/>
</dbReference>
<evidence type="ECO:0000313" key="29">
    <source>
        <dbReference type="EMBL" id="SVS25441.1"/>
    </source>
</evidence>
<evidence type="ECO:0000313" key="10">
    <source>
        <dbReference type="EMBL" id="RRF09600.1"/>
    </source>
</evidence>
<evidence type="ECO:0000313" key="60">
    <source>
        <dbReference type="Proteomes" id="UP000258253"/>
    </source>
</evidence>
<dbReference type="Proteomes" id="UP000245817">
    <property type="component" value="Unassembled WGS sequence"/>
</dbReference>
<evidence type="ECO:0000313" key="17">
    <source>
        <dbReference type="EMBL" id="STS82602.1"/>
    </source>
</evidence>
<evidence type="ECO:0000313" key="11">
    <source>
        <dbReference type="EMBL" id="SBG87112.1"/>
    </source>
</evidence>
<evidence type="ECO:0000313" key="28">
    <source>
        <dbReference type="EMBL" id="SVN65130.1"/>
    </source>
</evidence>
<dbReference type="EMBL" id="UAWQ01000014">
    <property type="protein sequence ID" value="SQC43317.1"/>
    <property type="molecule type" value="Genomic_DNA"/>
</dbReference>
<sequence length="32" mass="3737">MEKRLETVVNVIMFLSLLATAWDLSLVHHLAW</sequence>
<evidence type="ECO:0000313" key="31">
    <source>
        <dbReference type="EMBL" id="SWT05864.1"/>
    </source>
</evidence>
<reference evidence="37 73" key="13">
    <citation type="submission" date="2019-08" db="EMBL/GenBank/DDBJ databases">
        <title>Phenotypic and genetic characterization of extended-spectrum b-lactamase-producing hypermucoviscous Klebsiella pneumoniae from Chile.</title>
        <authorList>
            <person name="Morales-Leon F."/>
            <person name="Caro C."/>
            <person name="Opazo-Capurro A."/>
            <person name="Lincopan N."/>
            <person name="Dominguez-Yevenes M."/>
            <person name="Lima C."/>
            <person name="Bello-Toledo H."/>
            <person name="Gonzalez-Rocha G."/>
        </authorList>
    </citation>
    <scope>NUCLEOTIDE SEQUENCE [LARGE SCALE GENOMIC DNA]</scope>
    <source>
        <strain evidence="37 73">UCO-494</strain>
    </source>
</reference>
<evidence type="ECO:0000313" key="37">
    <source>
        <dbReference type="EMBL" id="TYL79982.1"/>
    </source>
</evidence>
<dbReference type="Proteomes" id="UP000254141">
    <property type="component" value="Unassembled WGS sequence"/>
</dbReference>
<evidence type="ECO:0000313" key="25">
    <source>
        <dbReference type="EMBL" id="STV31596.1"/>
    </source>
</evidence>
<reference evidence="43 44" key="2">
    <citation type="submission" date="2018-06" db="EMBL/GenBank/DDBJ databases">
        <authorList>
            <consortium name="Pathogen Informatics"/>
            <person name="Doyle S."/>
        </authorList>
    </citation>
    <scope>NUCLEOTIDE SEQUENCE [LARGE SCALE GENOMIC DNA]</scope>
    <source>
        <strain evidence="26 57">NCTC11679</strain>
        <strain evidence="18 58">NCTC13443</strain>
        <strain evidence="14 46">NCTC13465</strain>
        <strain evidence="25 56">NCTC204</strain>
        <strain evidence="21 50">NCTC5047</strain>
        <strain evidence="23 49">NCTC5051</strain>
        <strain evidence="22 48">NCTC5052</strain>
        <strain evidence="24 51">NCTC5053</strain>
        <strain evidence="20 52">NCTC8849</strain>
        <strain evidence="13 44">NCTC9128</strain>
        <strain evidence="17 53">NCTC9140</strain>
        <strain evidence="12 45">NCTC9601</strain>
        <strain evidence="27 55">NCTC9617</strain>
        <strain evidence="19 54">NCTC9637</strain>
        <strain evidence="15 43">NCTC9645</strain>
    </source>
</reference>
<reference evidence="38 67" key="7">
    <citation type="submission" date="2018-10" db="EMBL/GenBank/DDBJ databases">
        <authorList>
            <person name="Noll B N."/>
        </authorList>
    </citation>
    <scope>NUCLEOTIDE SEQUENCE [LARGE SCALE GENOMIC DNA]</scope>
    <source>
        <strain evidence="38">Kpneu006</strain>
    </source>
</reference>
<dbReference type="EMBL" id="UJHH01000013">
    <property type="protein sequence ID" value="SWF73127.1"/>
    <property type="molecule type" value="Genomic_DNA"/>
</dbReference>
<dbReference type="EMBL" id="ULCI01000010">
    <property type="protein sequence ID" value="SYR40305.1"/>
    <property type="molecule type" value="Genomic_DNA"/>
</dbReference>
<evidence type="ECO:0000313" key="49">
    <source>
        <dbReference type="Proteomes" id="UP000254141"/>
    </source>
</evidence>
<evidence type="ECO:0000313" key="47">
    <source>
        <dbReference type="Proteomes" id="UP000252603"/>
    </source>
</evidence>
<evidence type="ECO:0000313" key="73">
    <source>
        <dbReference type="Proteomes" id="UP000322977"/>
    </source>
</evidence>
<dbReference type="EMBL" id="UGLB01000003">
    <property type="protein sequence ID" value="STT48705.1"/>
    <property type="molecule type" value="Genomic_DNA"/>
</dbReference>
<evidence type="ECO:0000313" key="18">
    <source>
        <dbReference type="EMBL" id="STT03423.1"/>
    </source>
</evidence>
<evidence type="ECO:0000313" key="46">
    <source>
        <dbReference type="Proteomes" id="UP000251721"/>
    </source>
</evidence>
<dbReference type="EMBL" id="UWVH01000001">
    <property type="protein sequence ID" value="VCV79219.1"/>
    <property type="molecule type" value="Genomic_DNA"/>
</dbReference>
<accession>A0A0J2GIL3</accession>
<dbReference type="Proteomes" id="UP000253559">
    <property type="component" value="Unassembled WGS sequence"/>
</dbReference>
<keyword evidence="1" id="KW-0472">Membrane</keyword>
<dbReference type="EMBL" id="UIUC01000012">
    <property type="protein sequence ID" value="SVN65130.1"/>
    <property type="molecule type" value="Genomic_DNA"/>
</dbReference>
<evidence type="ECO:0000313" key="51">
    <source>
        <dbReference type="Proteomes" id="UP000254387"/>
    </source>
</evidence>
<evidence type="ECO:0000313" key="36">
    <source>
        <dbReference type="EMBL" id="TDJ94379.1"/>
    </source>
</evidence>
<evidence type="ECO:0000313" key="35">
    <source>
        <dbReference type="EMBL" id="SYR40305.1"/>
    </source>
</evidence>
<dbReference type="Proteomes" id="UP000294876">
    <property type="component" value="Unassembled WGS sequence"/>
</dbReference>
<evidence type="ECO:0000313" key="74">
    <source>
        <dbReference type="Proteomes" id="UP000441029"/>
    </source>
</evidence>
<dbReference type="EMBL" id="FLDK01000001">
    <property type="protein sequence ID" value="SBG87112.1"/>
    <property type="molecule type" value="Genomic_DNA"/>
</dbReference>
<evidence type="ECO:0000256" key="1">
    <source>
        <dbReference type="SAM" id="Phobius"/>
    </source>
</evidence>
<evidence type="ECO:0000313" key="32">
    <source>
        <dbReference type="EMBL" id="SXG13956.1"/>
    </source>
</evidence>
<dbReference type="EMBL" id="LR134162">
    <property type="protein sequence ID" value="VEA99268.1"/>
    <property type="molecule type" value="Genomic_DNA"/>
</dbReference>
<dbReference type="Proteomes" id="UP000259497">
    <property type="component" value="Unassembled WGS sequence"/>
</dbReference>
<reference evidence="8" key="3">
    <citation type="submission" date="2018-07" db="EMBL/GenBank/DDBJ databases">
        <title>Draft genome sequence of Klebsiella pneumoniae K293.</title>
        <authorList>
            <person name="He F."/>
        </authorList>
    </citation>
    <scope>NUCLEOTIDE SEQUENCE</scope>
    <source>
        <strain evidence="8">K293</strain>
    </source>
</reference>
<dbReference type="EMBL" id="UJRG01000001">
    <property type="protein sequence ID" value="SWT05864.1"/>
    <property type="molecule type" value="Genomic_DNA"/>
</dbReference>
<dbReference type="EMBL" id="RDAM01000001">
    <property type="protein sequence ID" value="RRF09600.1"/>
    <property type="molecule type" value="Genomic_DNA"/>
</dbReference>
<evidence type="ECO:0000313" key="45">
    <source>
        <dbReference type="Proteomes" id="UP000251123"/>
    </source>
</evidence>
<dbReference type="Proteomes" id="UP000255518">
    <property type="component" value="Unassembled WGS sequence"/>
</dbReference>
<dbReference type="Proteomes" id="UP000258798">
    <property type="component" value="Unassembled WGS sequence"/>
</dbReference>
<evidence type="ECO:0000313" key="13">
    <source>
        <dbReference type="EMBL" id="SQC41309.1"/>
    </source>
</evidence>
<dbReference type="EMBL" id="UGMD01000002">
    <property type="protein sequence ID" value="STV31596.1"/>
    <property type="molecule type" value="Genomic_DNA"/>
</dbReference>
<dbReference type="Proteomes" id="UP000258673">
    <property type="component" value="Unassembled WGS sequence"/>
</dbReference>
<evidence type="ECO:0000313" key="4">
    <source>
        <dbReference type="EMBL" id="MSS32589.1"/>
    </source>
</evidence>
<evidence type="ECO:0000313" key="39">
    <source>
        <dbReference type="EMBL" id="VEA99268.1"/>
    </source>
</evidence>
<evidence type="ECO:0000313" key="62">
    <source>
        <dbReference type="Proteomes" id="UP000258798"/>
    </source>
</evidence>
<dbReference type="Proteomes" id="UP000257587">
    <property type="component" value="Unassembled WGS sequence"/>
</dbReference>
<evidence type="ECO:0000313" key="61">
    <source>
        <dbReference type="Proteomes" id="UP000258673"/>
    </source>
</evidence>
<evidence type="ECO:0000313" key="19">
    <source>
        <dbReference type="EMBL" id="STT48705.1"/>
    </source>
</evidence>
<evidence type="ECO:0000313" key="27">
    <source>
        <dbReference type="EMBL" id="STW39250.1"/>
    </source>
</evidence>
<evidence type="ECO:0000313" key="7">
    <source>
        <dbReference type="EMBL" id="RBZ24450.1"/>
    </source>
</evidence>
<evidence type="ECO:0000313" key="55">
    <source>
        <dbReference type="Proteomes" id="UP000255167"/>
    </source>
</evidence>
<evidence type="ECO:0000313" key="72">
    <source>
        <dbReference type="Proteomes" id="UP000294951"/>
    </source>
</evidence>
<dbReference type="Proteomes" id="UP000254387">
    <property type="component" value="Unassembled WGS sequence"/>
</dbReference>
<evidence type="ECO:0000313" key="67">
    <source>
        <dbReference type="Proteomes" id="UP000269921"/>
    </source>
</evidence>
<dbReference type="Proteomes" id="UP000275975">
    <property type="component" value="Unassembled WGS sequence"/>
</dbReference>
<dbReference type="EMBL" id="UFEU01000006">
    <property type="protein sequence ID" value="SSK36063.1"/>
    <property type="molecule type" value="Genomic_DNA"/>
</dbReference>
<dbReference type="EMBL" id="UASO01000010">
    <property type="protein sequence ID" value="SQC87983.1"/>
    <property type="molecule type" value="Genomic_DNA"/>
</dbReference>
<evidence type="ECO:0000313" key="8">
    <source>
        <dbReference type="EMBL" id="RDT91104.1"/>
    </source>
</evidence>
<dbReference type="EMBL" id="WJVL01000009">
    <property type="protein sequence ID" value="MRJ97006.1"/>
    <property type="molecule type" value="Genomic_DNA"/>
</dbReference>
<evidence type="ECO:0000313" key="52">
    <source>
        <dbReference type="Proteomes" id="UP000254799"/>
    </source>
</evidence>
<evidence type="ECO:0000313" key="59">
    <source>
        <dbReference type="Proteomes" id="UP000257587"/>
    </source>
</evidence>
<evidence type="ECO:0000313" key="66">
    <source>
        <dbReference type="Proteomes" id="UP000259975"/>
    </source>
</evidence>
<evidence type="ECO:0000313" key="40">
    <source>
        <dbReference type="EMBL" id="VGC78346.1"/>
    </source>
</evidence>
<dbReference type="EMBL" id="WNPO01000046">
    <property type="protein sequence ID" value="MUA43090.1"/>
    <property type="molecule type" value="Genomic_DNA"/>
</dbReference>
<evidence type="ECO:0000313" key="15">
    <source>
        <dbReference type="EMBL" id="SQC87983.1"/>
    </source>
</evidence>
<evidence type="ECO:0000313" key="75">
    <source>
        <dbReference type="Proteomes" id="UP000468995"/>
    </source>
</evidence>
<dbReference type="Proteomes" id="UP000258253">
    <property type="component" value="Unassembled WGS sequence"/>
</dbReference>
<evidence type="ECO:0000313" key="68">
    <source>
        <dbReference type="Proteomes" id="UP000275975"/>
    </source>
</evidence>
<dbReference type="Proteomes" id="UP000251721">
    <property type="component" value="Unassembled WGS sequence"/>
</dbReference>
<reference evidence="9 70" key="9">
    <citation type="submission" date="2018-10" db="EMBL/GenBank/DDBJ databases">
        <authorList>
            <person name="Vanduin D."/>
            <person name="Fouts D."/>
            <person name="Wright M."/>
            <person name="Sutton G."/>
            <person name="Nguyen K."/>
            <person name="Kreiswirth B."/>
            <person name="Chen L."/>
            <person name="Rojas L."/>
            <person name="Hujer A."/>
            <person name="Hujer K."/>
            <person name="Bonomo R."/>
            <person name="Adams M."/>
        </authorList>
    </citation>
    <scope>NUCLEOTIDE SEQUENCE [LARGE SCALE GENOMIC DNA]</scope>
    <source>
        <strain evidence="9 70">CRK0165</strain>
    </source>
</reference>
<dbReference type="Proteomes" id="UP000251088">
    <property type="component" value="Unassembled WGS sequence"/>
</dbReference>
<dbReference type="Proteomes" id="UP000259364">
    <property type="component" value="Unassembled WGS sequence"/>
</dbReference>
<reference evidence="6 42" key="1">
    <citation type="submission" date="2017-09" db="EMBL/GenBank/DDBJ databases">
        <title>Molecular Epidemiology of Livestock-Associated Methicillin Resistant Staphylococcus aureus (LA-MRSA) and Extended-Spectrum Beta-Lactamase (ESBL)-Producing Enterobacteriaceae in Pigs and Exposed Workers in Cameroon and South Africa.</title>
        <authorList>
            <person name="Founou L."/>
            <person name="Founou R.C."/>
            <person name="Allam M."/>
            <person name="Ismail A."/>
            <person name="Essack S.Y."/>
        </authorList>
    </citation>
    <scope>NUCLEOTIDE SEQUENCE [LARGE SCALE GENOMIC DNA]</scope>
    <source>
        <strain evidence="6 42">HH516E4IA</strain>
    </source>
</reference>
<dbReference type="EMBL" id="UIXM01000005">
    <property type="protein sequence ID" value="SVS25441.1"/>
    <property type="molecule type" value="Genomic_DNA"/>
</dbReference>
<dbReference type="Proteomes" id="UP000441029">
    <property type="component" value="Unassembled WGS sequence"/>
</dbReference>
<evidence type="ECO:0000313" key="71">
    <source>
        <dbReference type="Proteomes" id="UP000294876"/>
    </source>
</evidence>
<dbReference type="EMBL" id="CAAGWG010000002">
    <property type="protein sequence ID" value="VGC78346.1"/>
    <property type="molecule type" value="Genomic_DNA"/>
</dbReference>
<evidence type="ECO:0000313" key="50">
    <source>
        <dbReference type="Proteomes" id="UP000254340"/>
    </source>
</evidence>
<keyword evidence="1" id="KW-1133">Transmembrane helix</keyword>
<dbReference type="Proteomes" id="UP000254938">
    <property type="component" value="Unassembled WGS sequence"/>
</dbReference>
<dbReference type="Proteomes" id="UP000254799">
    <property type="component" value="Unassembled WGS sequence"/>
</dbReference>
<name>A0A0C7F992_KLEPN</name>
<dbReference type="Proteomes" id="UP000485085">
    <property type="component" value="Unassembled WGS sequence"/>
</dbReference>
<dbReference type="EMBL" id="UAWN01000016">
    <property type="protein sequence ID" value="SQC41309.1"/>
    <property type="molecule type" value="Genomic_DNA"/>
</dbReference>
<dbReference type="EMBL" id="UKGE01000021">
    <property type="protein sequence ID" value="SXN33348.1"/>
    <property type="molecule type" value="Genomic_DNA"/>
</dbReference>
<evidence type="ECO:0000313" key="69">
    <source>
        <dbReference type="Proteomes" id="UP000282433"/>
    </source>
</evidence>
<dbReference type="Proteomes" id="UP000252603">
    <property type="component" value="Unassembled WGS sequence"/>
</dbReference>
<dbReference type="Proteomes" id="UP000269921">
    <property type="component" value="Unassembled WGS sequence"/>
</dbReference>
<dbReference type="AlphaFoldDB" id="A0A0C7F992"/>
<evidence type="ECO:0000313" key="30">
    <source>
        <dbReference type="EMBL" id="SWF73127.1"/>
    </source>
</evidence>
<reference evidence="7" key="4">
    <citation type="submission" date="2018-07" db="EMBL/GenBank/DDBJ databases">
        <authorList>
            <person name="Martins R.C."/>
            <person name="Perdigao-Neto L.V."/>
            <person name="Costa S.F."/>
            <person name="Levin A.S.S."/>
        </authorList>
    </citation>
    <scope>NUCLEOTIDE SEQUENCE</scope>
    <source>
        <strain evidence="7">BC_5001</strain>
    </source>
</reference>
<dbReference type="EMBL" id="UGKT01000001">
    <property type="protein sequence ID" value="STT03423.1"/>
    <property type="molecule type" value="Genomic_DNA"/>
</dbReference>
<accession>A0A0C7F992</accession>
<keyword evidence="1" id="KW-0812">Transmembrane</keyword>
<evidence type="ECO:0000313" key="56">
    <source>
        <dbReference type="Proteomes" id="UP000255192"/>
    </source>
</evidence>
<evidence type="ECO:0000313" key="26">
    <source>
        <dbReference type="EMBL" id="STV62894.1"/>
    </source>
</evidence>
<evidence type="ECO:0000313" key="16">
    <source>
        <dbReference type="EMBL" id="SSK36063.1"/>
    </source>
</evidence>
<dbReference type="EMBL" id="PCFF01000028">
    <property type="protein sequence ID" value="PVU60880.1"/>
    <property type="molecule type" value="Genomic_DNA"/>
</dbReference>
<evidence type="ECO:0000313" key="24">
    <source>
        <dbReference type="EMBL" id="STU85117.1"/>
    </source>
</evidence>
<evidence type="ECO:0000313" key="65">
    <source>
        <dbReference type="Proteomes" id="UP000259497"/>
    </source>
</evidence>
<evidence type="ECO:0000313" key="53">
    <source>
        <dbReference type="Proteomes" id="UP000254938"/>
    </source>
</evidence>
<dbReference type="KEGG" id="kpx:PMK1_03971"/>